<accession>A0A2T0VG29</accession>
<evidence type="ECO:0000313" key="2">
    <source>
        <dbReference type="Proteomes" id="UP000237983"/>
    </source>
</evidence>
<evidence type="ECO:0000313" key="1">
    <source>
        <dbReference type="EMBL" id="PRY69151.1"/>
    </source>
</evidence>
<evidence type="ECO:0008006" key="3">
    <source>
        <dbReference type="Google" id="ProtNLM"/>
    </source>
</evidence>
<dbReference type="RefSeq" id="WP_106211464.1">
    <property type="nucleotide sequence ID" value="NZ_PVTL01000003.1"/>
</dbReference>
<sequence>MRATIPLRFARRGAVVTVLAVVCGMSLSACIGPGGYSVFDDQAGYPAFAEEQSAADVLPPDFDELDLAQFDPDTSRYSGSYNDADYFLIRMTEDTGGGHCLAVAAGINSSIVCGGDMATLSYDGGVEAQLMPAPAISADGWTSISDNVRVRE</sequence>
<proteinExistence type="predicted"/>
<protein>
    <recommendedName>
        <fullName evidence="3">Lipoprotein</fullName>
    </recommendedName>
</protein>
<reference evidence="1 2" key="1">
    <citation type="submission" date="2018-03" db="EMBL/GenBank/DDBJ databases">
        <title>Genomic Encyclopedia of Type Strains, Phase III (KMG-III): the genomes of soil and plant-associated and newly described type strains.</title>
        <authorList>
            <person name="Whitman W."/>
        </authorList>
    </citation>
    <scope>NUCLEOTIDE SEQUENCE [LARGE SCALE GENOMIC DNA]</scope>
    <source>
        <strain evidence="1 2">CGMCC 1.12484</strain>
    </source>
</reference>
<dbReference type="AlphaFoldDB" id="A0A2T0VG29"/>
<dbReference type="Proteomes" id="UP000237983">
    <property type="component" value="Unassembled WGS sequence"/>
</dbReference>
<dbReference type="EMBL" id="PVTL01000003">
    <property type="protein sequence ID" value="PRY69151.1"/>
    <property type="molecule type" value="Genomic_DNA"/>
</dbReference>
<comment type="caution">
    <text evidence="1">The sequence shown here is derived from an EMBL/GenBank/DDBJ whole genome shotgun (WGS) entry which is preliminary data.</text>
</comment>
<gene>
    <name evidence="1" type="ORF">B0I08_103358</name>
</gene>
<dbReference type="PROSITE" id="PS51257">
    <property type="entry name" value="PROKAR_LIPOPROTEIN"/>
    <property type="match status" value="1"/>
</dbReference>
<organism evidence="1 2">
    <name type="scientific">Glaciihabitans tibetensis</name>
    <dbReference type="NCBI Taxonomy" id="1266600"/>
    <lineage>
        <taxon>Bacteria</taxon>
        <taxon>Bacillati</taxon>
        <taxon>Actinomycetota</taxon>
        <taxon>Actinomycetes</taxon>
        <taxon>Micrococcales</taxon>
        <taxon>Microbacteriaceae</taxon>
        <taxon>Glaciihabitans</taxon>
    </lineage>
</organism>
<keyword evidence="2" id="KW-1185">Reference proteome</keyword>
<name>A0A2T0VG29_9MICO</name>